<accession>A0A380MN74</accession>
<dbReference type="Proteomes" id="UP000254575">
    <property type="component" value="Unassembled WGS sequence"/>
</dbReference>
<dbReference type="EMBL" id="UHIA01000003">
    <property type="protein sequence ID" value="SUO92511.1"/>
    <property type="molecule type" value="Genomic_DNA"/>
</dbReference>
<sequence length="85" mass="9648">MKTVIRKGILDDYADVYYPNGQLHSHTALKTSIAQGWSDGYRIDGSRMSRLLYQDGRIIRWQHFDASGQLIEEGKGEPIATHKGQ</sequence>
<evidence type="ECO:0008006" key="3">
    <source>
        <dbReference type="Google" id="ProtNLM"/>
    </source>
</evidence>
<keyword evidence="2" id="KW-1185">Reference proteome</keyword>
<organism evidence="1 2">
    <name type="scientific">Suttonella indologenes</name>
    <dbReference type="NCBI Taxonomy" id="13276"/>
    <lineage>
        <taxon>Bacteria</taxon>
        <taxon>Pseudomonadati</taxon>
        <taxon>Pseudomonadota</taxon>
        <taxon>Gammaproteobacteria</taxon>
        <taxon>Cardiobacteriales</taxon>
        <taxon>Cardiobacteriaceae</taxon>
        <taxon>Suttonella</taxon>
    </lineage>
</organism>
<dbReference type="OrthoDB" id="5690314at2"/>
<proteinExistence type="predicted"/>
<evidence type="ECO:0000313" key="1">
    <source>
        <dbReference type="EMBL" id="SUO92511.1"/>
    </source>
</evidence>
<evidence type="ECO:0000313" key="2">
    <source>
        <dbReference type="Proteomes" id="UP000254575"/>
    </source>
</evidence>
<dbReference type="RefSeq" id="WP_115217870.1">
    <property type="nucleotide sequence ID" value="NZ_UHIA01000003.1"/>
</dbReference>
<protein>
    <recommendedName>
        <fullName evidence="3">MORN repeat variant</fullName>
    </recommendedName>
</protein>
<gene>
    <name evidence="1" type="ORF">NCTC10717_00590</name>
</gene>
<dbReference type="Gene3D" id="3.90.930.1">
    <property type="match status" value="1"/>
</dbReference>
<name>A0A380MN74_9GAMM</name>
<dbReference type="AlphaFoldDB" id="A0A380MN74"/>
<reference evidence="1 2" key="1">
    <citation type="submission" date="2018-06" db="EMBL/GenBank/DDBJ databases">
        <authorList>
            <consortium name="Pathogen Informatics"/>
            <person name="Doyle S."/>
        </authorList>
    </citation>
    <scope>NUCLEOTIDE SEQUENCE [LARGE SCALE GENOMIC DNA]</scope>
    <source>
        <strain evidence="1 2">NCTC10717</strain>
    </source>
</reference>